<dbReference type="RefSeq" id="WP_230222482.1">
    <property type="nucleotide sequence ID" value="NZ_JAJKFT010000010.1"/>
</dbReference>
<dbReference type="Proteomes" id="UP001139103">
    <property type="component" value="Unassembled WGS sequence"/>
</dbReference>
<dbReference type="AlphaFoldDB" id="A0A9X1MSR3"/>
<reference evidence="1" key="1">
    <citation type="submission" date="2021-11" db="EMBL/GenBank/DDBJ databases">
        <title>Genome sequence.</title>
        <authorList>
            <person name="Sun Q."/>
        </authorList>
    </citation>
    <scope>NUCLEOTIDE SEQUENCE</scope>
    <source>
        <strain evidence="1">JC732</strain>
    </source>
</reference>
<dbReference type="EMBL" id="JAJKFT010000010">
    <property type="protein sequence ID" value="MCC9630934.1"/>
    <property type="molecule type" value="Genomic_DNA"/>
</dbReference>
<proteinExistence type="predicted"/>
<accession>A0A9X1MSR3</accession>
<gene>
    <name evidence="1" type="ORF">LOC68_21295</name>
</gene>
<name>A0A9X1MSR3_9BACT</name>
<keyword evidence="2" id="KW-1185">Reference proteome</keyword>
<evidence type="ECO:0000313" key="1">
    <source>
        <dbReference type="EMBL" id="MCC9630934.1"/>
    </source>
</evidence>
<organism evidence="1 2">
    <name type="scientific">Blastopirellula sediminis</name>
    <dbReference type="NCBI Taxonomy" id="2894196"/>
    <lineage>
        <taxon>Bacteria</taxon>
        <taxon>Pseudomonadati</taxon>
        <taxon>Planctomycetota</taxon>
        <taxon>Planctomycetia</taxon>
        <taxon>Pirellulales</taxon>
        <taxon>Pirellulaceae</taxon>
        <taxon>Blastopirellula</taxon>
    </lineage>
</organism>
<protein>
    <submittedName>
        <fullName evidence="1">Uncharacterized protein</fullName>
    </submittedName>
</protein>
<sequence>MKTTDFQFDLRLGEADREGQLEKLKETILGVKGVLKVDGRASNGGCNCHIQVEFPDSEAAKKLHRKLMNLLMRTPDVEISSVTTKLTEIFD</sequence>
<evidence type="ECO:0000313" key="2">
    <source>
        <dbReference type="Proteomes" id="UP001139103"/>
    </source>
</evidence>
<comment type="caution">
    <text evidence="1">The sequence shown here is derived from an EMBL/GenBank/DDBJ whole genome shotgun (WGS) entry which is preliminary data.</text>
</comment>